<protein>
    <recommendedName>
        <fullName evidence="3">ATPase AAA-type core domain-containing protein</fullName>
    </recommendedName>
</protein>
<dbReference type="Proteomes" id="UP001150924">
    <property type="component" value="Unassembled WGS sequence"/>
</dbReference>
<evidence type="ECO:0000313" key="1">
    <source>
        <dbReference type="EMBL" id="MCY1006995.1"/>
    </source>
</evidence>
<accession>A0A9X3ENJ0</accession>
<dbReference type="EMBL" id="JAPNKE010000002">
    <property type="protein sequence ID" value="MCY1006995.1"/>
    <property type="molecule type" value="Genomic_DNA"/>
</dbReference>
<comment type="caution">
    <text evidence="1">The sequence shown here is derived from an EMBL/GenBank/DDBJ whole genome shotgun (WGS) entry which is preliminary data.</text>
</comment>
<gene>
    <name evidence="1" type="ORF">OV079_15805</name>
</gene>
<sequence length="256" mass="28438">MLALAGDIAWRAARLNPHHGENAAKETSGVVLIDELDLHLHPSWQRSVLPNLRRVFPGSSSSPRLIRRKCCPRPSQSGSACFTRTAASEGSSTRMDGTPTACSKMCSAYRSGRSRRETRFAGSSTGSIGARSTRLKCFGRSCSKNSGRTIRTSSARGRRSISRGAYDLCAQRTCTCLSHDPHHDAWRRLGQRPWRSEAVDARCARARSGVALRLLSATGAADRERDAYRSLASARARRWRIPVEQPRRFLRRPDYL</sequence>
<evidence type="ECO:0000313" key="2">
    <source>
        <dbReference type="Proteomes" id="UP001150924"/>
    </source>
</evidence>
<evidence type="ECO:0008006" key="3">
    <source>
        <dbReference type="Google" id="ProtNLM"/>
    </source>
</evidence>
<keyword evidence="2" id="KW-1185">Reference proteome</keyword>
<organism evidence="1 2">
    <name type="scientific">Nannocystis pusilla</name>
    <dbReference type="NCBI Taxonomy" id="889268"/>
    <lineage>
        <taxon>Bacteria</taxon>
        <taxon>Pseudomonadati</taxon>
        <taxon>Myxococcota</taxon>
        <taxon>Polyangia</taxon>
        <taxon>Nannocystales</taxon>
        <taxon>Nannocystaceae</taxon>
        <taxon>Nannocystis</taxon>
    </lineage>
</organism>
<proteinExistence type="predicted"/>
<dbReference type="AlphaFoldDB" id="A0A9X3ENJ0"/>
<name>A0A9X3ENJ0_9BACT</name>
<reference evidence="1" key="1">
    <citation type="submission" date="2022-11" db="EMBL/GenBank/DDBJ databases">
        <title>Minimal conservation of predation-associated metabolite biosynthetic gene clusters underscores biosynthetic potential of Myxococcota including descriptions for ten novel species: Archangium lansinium sp. nov., Myxococcus landrumus sp. nov., Nannocystis bai.</title>
        <authorList>
            <person name="Ahearne A."/>
            <person name="Stevens C."/>
            <person name="Phillips K."/>
        </authorList>
    </citation>
    <scope>NUCLEOTIDE SEQUENCE</scope>
    <source>
        <strain evidence="1">Na p29</strain>
    </source>
</reference>